<dbReference type="GO" id="GO:0009821">
    <property type="term" value="P:alkaloid biosynthetic process"/>
    <property type="evidence" value="ECO:0007669"/>
    <property type="project" value="UniProtKB-ARBA"/>
</dbReference>
<sequence>MSNAIHFFPLNTGAKIPSVGLGTWRSDPGVAGQAVATAIKAGYRHIDCSPIYGNEKEIGSILKKLFDDGVVKREDLFITSKLWNTEHSPEDVPLALDRTLKDLQLDYVDLYLIHWPVAMKKESTMDKESVGFNSENILQPNISSTGNANATTVGSNPKNLVQPNLASTWRAMELLYESGKARAIGVSNFSVKKLGDLVEVARVTPAVNQVECHPSWRQDKLKDLCNSKGVHLSGYSPLGSPGWLKTSLLNHPTLNVIAEKLGKTPAQVALRWGLQMGHSVLPKSASETRIKENFDVFDWSIPADLFAKFSEIEQERLVRMDIFVDETYGGYKTVEELWDGEI</sequence>
<dbReference type="PROSITE" id="PS00798">
    <property type="entry name" value="ALDOKETO_REDUCTASE_1"/>
    <property type="match status" value="1"/>
</dbReference>
<evidence type="ECO:0000256" key="3">
    <source>
        <dbReference type="ARBA" id="ARBA00023002"/>
    </source>
</evidence>
<dbReference type="GO" id="GO:0016491">
    <property type="term" value="F:oxidoreductase activity"/>
    <property type="evidence" value="ECO:0007669"/>
    <property type="project" value="UniProtKB-KW"/>
</dbReference>
<dbReference type="InterPro" id="IPR036812">
    <property type="entry name" value="NAD(P)_OxRdtase_dom_sf"/>
</dbReference>
<evidence type="ECO:0000313" key="8">
    <source>
        <dbReference type="EMBL" id="KAI5419111.1"/>
    </source>
</evidence>
<dbReference type="OrthoDB" id="416253at2759"/>
<dbReference type="PRINTS" id="PR00069">
    <property type="entry name" value="ALDKETRDTASE"/>
</dbReference>
<evidence type="ECO:0000256" key="5">
    <source>
        <dbReference type="PIRSR" id="PIRSR000097-2"/>
    </source>
</evidence>
<feature type="binding site" evidence="5">
    <location>
        <position position="114"/>
    </location>
    <ligand>
        <name>substrate</name>
    </ligand>
</feature>
<comment type="caution">
    <text evidence="8">The sequence shown here is derived from an EMBL/GenBank/DDBJ whole genome shotgun (WGS) entry which is preliminary data.</text>
</comment>
<organism evidence="8 9">
    <name type="scientific">Pisum sativum</name>
    <name type="common">Garden pea</name>
    <name type="synonym">Lathyrus oleraceus</name>
    <dbReference type="NCBI Taxonomy" id="3888"/>
    <lineage>
        <taxon>Eukaryota</taxon>
        <taxon>Viridiplantae</taxon>
        <taxon>Streptophyta</taxon>
        <taxon>Embryophyta</taxon>
        <taxon>Tracheophyta</taxon>
        <taxon>Spermatophyta</taxon>
        <taxon>Magnoliopsida</taxon>
        <taxon>eudicotyledons</taxon>
        <taxon>Gunneridae</taxon>
        <taxon>Pentapetalae</taxon>
        <taxon>rosids</taxon>
        <taxon>fabids</taxon>
        <taxon>Fabales</taxon>
        <taxon>Fabaceae</taxon>
        <taxon>Papilionoideae</taxon>
        <taxon>50 kb inversion clade</taxon>
        <taxon>NPAAA clade</taxon>
        <taxon>Hologalegina</taxon>
        <taxon>IRL clade</taxon>
        <taxon>Fabeae</taxon>
        <taxon>Lathyrus</taxon>
    </lineage>
</organism>
<evidence type="ECO:0000256" key="2">
    <source>
        <dbReference type="ARBA" id="ARBA00022857"/>
    </source>
</evidence>
<dbReference type="AlphaFoldDB" id="A0A9D4XDK1"/>
<dbReference type="Pfam" id="PF00248">
    <property type="entry name" value="Aldo_ket_red"/>
    <property type="match status" value="1"/>
</dbReference>
<dbReference type="EMBL" id="JAMSHJ010000004">
    <property type="protein sequence ID" value="KAI5419111.1"/>
    <property type="molecule type" value="Genomic_DNA"/>
</dbReference>
<evidence type="ECO:0000313" key="9">
    <source>
        <dbReference type="Proteomes" id="UP001058974"/>
    </source>
</evidence>
<reference evidence="8 9" key="1">
    <citation type="journal article" date="2022" name="Nat. Genet.">
        <title>Improved pea reference genome and pan-genome highlight genomic features and evolutionary characteristics.</title>
        <authorList>
            <person name="Yang T."/>
            <person name="Liu R."/>
            <person name="Luo Y."/>
            <person name="Hu S."/>
            <person name="Wang D."/>
            <person name="Wang C."/>
            <person name="Pandey M.K."/>
            <person name="Ge S."/>
            <person name="Xu Q."/>
            <person name="Li N."/>
            <person name="Li G."/>
            <person name="Huang Y."/>
            <person name="Saxena R.K."/>
            <person name="Ji Y."/>
            <person name="Li M."/>
            <person name="Yan X."/>
            <person name="He Y."/>
            <person name="Liu Y."/>
            <person name="Wang X."/>
            <person name="Xiang C."/>
            <person name="Varshney R.K."/>
            <person name="Ding H."/>
            <person name="Gao S."/>
            <person name="Zong X."/>
        </authorList>
    </citation>
    <scope>NUCLEOTIDE SEQUENCE [LARGE SCALE GENOMIC DNA]</scope>
    <source>
        <strain evidence="8 9">cv. Zhongwan 6</strain>
    </source>
</reference>
<keyword evidence="3" id="KW-0560">Oxidoreductase</keyword>
<dbReference type="FunFam" id="3.20.20.100:FF:000013">
    <property type="entry name" value="NADPH-dependent codeinone reductase 1-1"/>
    <property type="match status" value="1"/>
</dbReference>
<dbReference type="InterPro" id="IPR018170">
    <property type="entry name" value="Aldo/ket_reductase_CS"/>
</dbReference>
<dbReference type="Gramene" id="Psat4g112720.1">
    <property type="protein sequence ID" value="Psat4g112720.1.cds"/>
    <property type="gene ID" value="Psat4g112720"/>
</dbReference>
<evidence type="ECO:0000256" key="1">
    <source>
        <dbReference type="ARBA" id="ARBA00007905"/>
    </source>
</evidence>
<dbReference type="Gene3D" id="3.20.20.100">
    <property type="entry name" value="NADP-dependent oxidoreductase domain"/>
    <property type="match status" value="1"/>
</dbReference>
<dbReference type="InterPro" id="IPR020471">
    <property type="entry name" value="AKR"/>
</dbReference>
<dbReference type="Proteomes" id="UP001058974">
    <property type="component" value="Chromosome 4"/>
</dbReference>
<accession>A0A9D4XDK1</accession>
<gene>
    <name evidence="8" type="ORF">KIW84_043342</name>
</gene>
<dbReference type="InterPro" id="IPR044498">
    <property type="entry name" value="AKR4C"/>
</dbReference>
<dbReference type="PROSITE" id="PS00062">
    <property type="entry name" value="ALDOKETO_REDUCTASE_2"/>
    <property type="match status" value="1"/>
</dbReference>
<feature type="active site" description="Proton donor" evidence="4">
    <location>
        <position position="52"/>
    </location>
</feature>
<proteinExistence type="inferred from homology"/>
<evidence type="ECO:0000256" key="4">
    <source>
        <dbReference type="PIRSR" id="PIRSR000097-1"/>
    </source>
</evidence>
<dbReference type="PANTHER" id="PTHR11732">
    <property type="entry name" value="ALDO/KETO REDUCTASE"/>
    <property type="match status" value="1"/>
</dbReference>
<name>A0A9D4XDK1_PEA</name>
<keyword evidence="9" id="KW-1185">Reference proteome</keyword>
<dbReference type="PROSITE" id="PS00063">
    <property type="entry name" value="ALDOKETO_REDUCTASE_3"/>
    <property type="match status" value="1"/>
</dbReference>
<dbReference type="InterPro" id="IPR023210">
    <property type="entry name" value="NADP_OxRdtase_dom"/>
</dbReference>
<comment type="similarity">
    <text evidence="1">Belongs to the aldo/keto reductase family.</text>
</comment>
<evidence type="ECO:0000256" key="6">
    <source>
        <dbReference type="PIRSR" id="PIRSR000097-3"/>
    </source>
</evidence>
<dbReference type="PIRSF" id="PIRSF000097">
    <property type="entry name" value="AKR"/>
    <property type="match status" value="1"/>
</dbReference>
<feature type="domain" description="NADP-dependent oxidoreductase" evidence="7">
    <location>
        <begin position="20"/>
        <end position="312"/>
    </location>
</feature>
<keyword evidence="2" id="KW-0521">NADP</keyword>
<dbReference type="Gramene" id="Psat04G0334200-T1">
    <property type="protein sequence ID" value="KAI5419111.1"/>
    <property type="gene ID" value="KIW84_043342"/>
</dbReference>
<protein>
    <submittedName>
        <fullName evidence="8">NADPH-dependent aldo-keto reductase</fullName>
    </submittedName>
</protein>
<dbReference type="SUPFAM" id="SSF51430">
    <property type="entry name" value="NAD(P)-linked oxidoreductase"/>
    <property type="match status" value="1"/>
</dbReference>
<feature type="site" description="Lowers pKa of active site Tyr" evidence="6">
    <location>
        <position position="81"/>
    </location>
</feature>
<evidence type="ECO:0000259" key="7">
    <source>
        <dbReference type="Pfam" id="PF00248"/>
    </source>
</evidence>
<dbReference type="CDD" id="cd19125">
    <property type="entry name" value="AKR_AKR4C1-15"/>
    <property type="match status" value="1"/>
</dbReference>
<dbReference type="Gramene" id="PSAT_LOCUS16831_t1">
    <property type="protein sequence ID" value="CAL5197287.1"/>
    <property type="gene ID" value="PSAT_LOCUS16831"/>
</dbReference>